<evidence type="ECO:0000256" key="4">
    <source>
        <dbReference type="ARBA" id="ARBA00022840"/>
    </source>
</evidence>
<evidence type="ECO:0000313" key="9">
    <source>
        <dbReference type="Proteomes" id="UP001236369"/>
    </source>
</evidence>
<protein>
    <submittedName>
        <fullName evidence="8">D-glycero-alpha-D-manno-heptose-7-phosphate kinase</fullName>
        <ecNumber evidence="8">2.7.1.168</ecNumber>
    </submittedName>
</protein>
<evidence type="ECO:0000259" key="7">
    <source>
        <dbReference type="Pfam" id="PF08544"/>
    </source>
</evidence>
<gene>
    <name evidence="8" type="ORF">QO016_002510</name>
</gene>
<reference evidence="8 9" key="1">
    <citation type="submission" date="2023-07" db="EMBL/GenBank/DDBJ databases">
        <title>Genomic Encyclopedia of Type Strains, Phase IV (KMG-IV): sequencing the most valuable type-strain genomes for metagenomic binning, comparative biology and taxonomic classification.</title>
        <authorList>
            <person name="Goeker M."/>
        </authorList>
    </citation>
    <scope>NUCLEOTIDE SEQUENCE [LARGE SCALE GENOMIC DNA]</scope>
    <source>
        <strain evidence="8 9">DSM 19562</strain>
    </source>
</reference>
<dbReference type="PIRSF" id="PIRSF036406">
    <property type="entry name" value="Hept_kin"/>
    <property type="match status" value="1"/>
</dbReference>
<evidence type="ECO:0000256" key="3">
    <source>
        <dbReference type="ARBA" id="ARBA00022777"/>
    </source>
</evidence>
<dbReference type="EC" id="2.7.1.168" evidence="8"/>
<evidence type="ECO:0000259" key="6">
    <source>
        <dbReference type="Pfam" id="PF00288"/>
    </source>
</evidence>
<dbReference type="InterPro" id="IPR001174">
    <property type="entry name" value="HddA/FKP"/>
</dbReference>
<dbReference type="PRINTS" id="PR00960">
    <property type="entry name" value="LMBPPROTEIN"/>
</dbReference>
<dbReference type="Proteomes" id="UP001236369">
    <property type="component" value="Unassembled WGS sequence"/>
</dbReference>
<dbReference type="PANTHER" id="PTHR32463">
    <property type="entry name" value="L-FUCOSE KINASE"/>
    <property type="match status" value="1"/>
</dbReference>
<dbReference type="SUPFAM" id="SSF54211">
    <property type="entry name" value="Ribosomal protein S5 domain 2-like"/>
    <property type="match status" value="1"/>
</dbReference>
<dbReference type="Gene3D" id="3.30.230.120">
    <property type="match status" value="1"/>
</dbReference>
<organism evidence="8 9">
    <name type="scientific">Methylobacterium persicinum</name>
    <dbReference type="NCBI Taxonomy" id="374426"/>
    <lineage>
        <taxon>Bacteria</taxon>
        <taxon>Pseudomonadati</taxon>
        <taxon>Pseudomonadota</taxon>
        <taxon>Alphaproteobacteria</taxon>
        <taxon>Hyphomicrobiales</taxon>
        <taxon>Methylobacteriaceae</taxon>
        <taxon>Methylobacterium</taxon>
    </lineage>
</organism>
<evidence type="ECO:0000313" key="8">
    <source>
        <dbReference type="EMBL" id="MDQ0443013.1"/>
    </source>
</evidence>
<dbReference type="InterPro" id="IPR006204">
    <property type="entry name" value="GHMP_kinase_N_dom"/>
</dbReference>
<dbReference type="RefSeq" id="WP_238252556.1">
    <property type="nucleotide sequence ID" value="NZ_BPQX01000056.1"/>
</dbReference>
<evidence type="ECO:0000256" key="5">
    <source>
        <dbReference type="ARBA" id="ARBA00038121"/>
    </source>
</evidence>
<dbReference type="Pfam" id="PF08544">
    <property type="entry name" value="GHMP_kinases_C"/>
    <property type="match status" value="1"/>
</dbReference>
<dbReference type="Pfam" id="PF00288">
    <property type="entry name" value="GHMP_kinases_N"/>
    <property type="match status" value="1"/>
</dbReference>
<dbReference type="InterPro" id="IPR020568">
    <property type="entry name" value="Ribosomal_Su5_D2-typ_SF"/>
</dbReference>
<dbReference type="InterPro" id="IPR036554">
    <property type="entry name" value="GHMP_kinase_C_sf"/>
</dbReference>
<keyword evidence="2" id="KW-0547">Nucleotide-binding</keyword>
<dbReference type="PANTHER" id="PTHR32463:SF0">
    <property type="entry name" value="L-FUCOSE KINASE"/>
    <property type="match status" value="1"/>
</dbReference>
<dbReference type="InterPro" id="IPR014606">
    <property type="entry name" value="Heptose_7-P_kinase"/>
</dbReference>
<keyword evidence="9" id="KW-1185">Reference proteome</keyword>
<dbReference type="EMBL" id="JAUSVV010000004">
    <property type="protein sequence ID" value="MDQ0443013.1"/>
    <property type="molecule type" value="Genomic_DNA"/>
</dbReference>
<name>A0ABU0HL15_9HYPH</name>
<keyword evidence="4" id="KW-0067">ATP-binding</keyword>
<keyword evidence="3 8" id="KW-0418">Kinase</keyword>
<accession>A0ABU0HL15</accession>
<comment type="caution">
    <text evidence="8">The sequence shown here is derived from an EMBL/GenBank/DDBJ whole genome shotgun (WGS) entry which is preliminary data.</text>
</comment>
<comment type="similarity">
    <text evidence="5">Belongs to the GHMP kinase family.</text>
</comment>
<keyword evidence="1 8" id="KW-0808">Transferase</keyword>
<evidence type="ECO:0000256" key="2">
    <source>
        <dbReference type="ARBA" id="ARBA00022741"/>
    </source>
</evidence>
<dbReference type="InterPro" id="IPR013750">
    <property type="entry name" value="GHMP_kinase_C_dom"/>
</dbReference>
<sequence length="322" mass="35316">MSFVGGGSDMPEFYRRHGGAVLSTAIDKYIYVNINQKFDGGIRLGYSKNEEVDSVDQIEHRLVRAAFECLNIKGGVEITTIADIPSRGTGLGSSSSFTVGLLNAVSAYQGRHISADDLGRMSCEIEIDRCGEPIGKQDQYAAAYGGFNLIEFKADESVLVTPVIMPRDVRTKLEESILVFYTGITRSASKILKEQSDAVVSDHAKRSTLIRMVELAYHLRDELQAGNLESFGDILHDNWNLKKTLSNGVSSAEIDDWYETGRRAGAVGGKILGAGSGGFLMFYAPPEHHSAIKQSLHMLRSCQFRFDALGSRIIFYNPTALS</sequence>
<dbReference type="InterPro" id="IPR052203">
    <property type="entry name" value="GHMP_Kinase-Related"/>
</dbReference>
<feature type="domain" description="GHMP kinase N-terminal" evidence="6">
    <location>
        <begin position="63"/>
        <end position="146"/>
    </location>
</feature>
<feature type="domain" description="GHMP kinase C-terminal" evidence="7">
    <location>
        <begin position="220"/>
        <end position="291"/>
    </location>
</feature>
<dbReference type="GO" id="GO:0016301">
    <property type="term" value="F:kinase activity"/>
    <property type="evidence" value="ECO:0007669"/>
    <property type="project" value="UniProtKB-KW"/>
</dbReference>
<evidence type="ECO:0000256" key="1">
    <source>
        <dbReference type="ARBA" id="ARBA00022679"/>
    </source>
</evidence>
<dbReference type="SUPFAM" id="SSF55060">
    <property type="entry name" value="GHMP Kinase, C-terminal domain"/>
    <property type="match status" value="1"/>
</dbReference>
<proteinExistence type="inferred from homology"/>